<feature type="region of interest" description="Disordered" evidence="3">
    <location>
        <begin position="1"/>
        <end position="547"/>
    </location>
</feature>
<dbReference type="SMART" id="SM00715">
    <property type="entry name" value="LA"/>
    <property type="match status" value="1"/>
</dbReference>
<evidence type="ECO:0000256" key="3">
    <source>
        <dbReference type="SAM" id="MobiDB-lite"/>
    </source>
</evidence>
<dbReference type="Gene3D" id="1.10.10.10">
    <property type="entry name" value="Winged helix-like DNA-binding domain superfamily/Winged helix DNA-binding domain"/>
    <property type="match status" value="1"/>
</dbReference>
<feature type="compositionally biased region" description="Polar residues" evidence="3">
    <location>
        <begin position="38"/>
        <end position="61"/>
    </location>
</feature>
<feature type="compositionally biased region" description="Basic and acidic residues" evidence="3">
    <location>
        <begin position="261"/>
        <end position="282"/>
    </location>
</feature>
<evidence type="ECO:0000256" key="1">
    <source>
        <dbReference type="ARBA" id="ARBA00022884"/>
    </source>
</evidence>
<dbReference type="PROSITE" id="PS50961">
    <property type="entry name" value="HTH_LA"/>
    <property type="match status" value="1"/>
</dbReference>
<dbReference type="EMBL" id="NLAX01000701">
    <property type="protein sequence ID" value="PKS07882.1"/>
    <property type="molecule type" value="Genomic_DNA"/>
</dbReference>
<feature type="compositionally biased region" description="Polar residues" evidence="3">
    <location>
        <begin position="800"/>
        <end position="815"/>
    </location>
</feature>
<dbReference type="GO" id="GO:0003723">
    <property type="term" value="F:RNA binding"/>
    <property type="evidence" value="ECO:0007669"/>
    <property type="project" value="UniProtKB-UniRule"/>
</dbReference>
<feature type="compositionally biased region" description="Polar residues" evidence="3">
    <location>
        <begin position="776"/>
        <end position="788"/>
    </location>
</feature>
<proteinExistence type="predicted"/>
<dbReference type="InterPro" id="IPR036388">
    <property type="entry name" value="WH-like_DNA-bd_sf"/>
</dbReference>
<sequence>MPAATAPFSYAQAAKGQKATSPSTPPTPLTPVAPGSPSTGPQDTNLKNTSANDAVESTSFTAEARPDGFQAIQEAKMNSISTTTAPSVSDASCTTQNDTAPSLGTSSGESRRDDDTSSELSAQRSVKGARPQGPGRRPHQSRPTSSGAENKRNRRDKKSKAATNGTDNADKASSEEAENAKETPPKPELLEAPIPTINPWHQRRDAMAKVEQNGPQSVKPATQASGNSSQLSSRKGSATQASNNSKSLNENSTAPINNPRKAGDADNSRKNGFHKSDSRRPEPVPSDDAASWPTPDTVSKEEKRKPTDKLVEKLIEKPASEDPAGLKGKQTGKKDWVKIDFVPTVNFQTPLPQHKGARPRGGARGGRDGTTRGGGHAAHTAKDGEKGSNAPANPSKVNGETRETSRDIPAHPRGSSVPPTSTKRGSVDTPTTREHRKHSVPGATKSKDSSPNEHGRDKQETRGERTRGGPRGRGNYHGSTSQLNSQHGSFNASYAPNGAARQNPYSPPSRQNQFNQSFGPASSRGGRGGRGGSGSSRGAASSNTNRFSQSNVMNYDHVFHNASVMGYPHAPSPALYLDPYLVSALSAQLSWYFSIQNLCRDMYLRKNMDSQGFAPLSLVVGFNRVSSLLQGVPEPMSYVRQACLSSRDVEFVIGAEDGIERLRTPYNPGHWVLPMSERNEAAQNDGPANFLHPVQQQYPVHPGMAAGGFHSNGPTNTMNHYGSFNEGQGEPLVNGNSGSGEHVNSYASAKGSVAGRDTVLKPTVPEFSPRTGAGNGTFSEESATQTPNEESKEEPHSKPQDATNAVNGEAHPQQS</sequence>
<dbReference type="STRING" id="41688.A0A2N3N678"/>
<feature type="compositionally biased region" description="Basic and acidic residues" evidence="3">
    <location>
        <begin position="168"/>
        <end position="189"/>
    </location>
</feature>
<keyword evidence="6" id="KW-1185">Reference proteome</keyword>
<evidence type="ECO:0000313" key="5">
    <source>
        <dbReference type="EMBL" id="PKS07882.1"/>
    </source>
</evidence>
<feature type="compositionally biased region" description="Polar residues" evidence="3">
    <location>
        <begin position="477"/>
        <end position="494"/>
    </location>
</feature>
<feature type="compositionally biased region" description="Basic and acidic residues" evidence="3">
    <location>
        <begin position="445"/>
        <end position="467"/>
    </location>
</feature>
<evidence type="ECO:0000313" key="6">
    <source>
        <dbReference type="Proteomes" id="UP000233524"/>
    </source>
</evidence>
<dbReference type="CDD" id="cd07323">
    <property type="entry name" value="LAM"/>
    <property type="match status" value="1"/>
</dbReference>
<accession>A0A2N3N678</accession>
<feature type="compositionally biased region" description="Polar residues" evidence="3">
    <location>
        <begin position="76"/>
        <end position="108"/>
    </location>
</feature>
<evidence type="ECO:0000259" key="4">
    <source>
        <dbReference type="PROSITE" id="PS50961"/>
    </source>
</evidence>
<feature type="compositionally biased region" description="Basic and acidic residues" evidence="3">
    <location>
        <begin position="399"/>
        <end position="410"/>
    </location>
</feature>
<dbReference type="InterPro" id="IPR036390">
    <property type="entry name" value="WH_DNA-bd_sf"/>
</dbReference>
<evidence type="ECO:0000256" key="2">
    <source>
        <dbReference type="PROSITE-ProRule" id="PRU00332"/>
    </source>
</evidence>
<dbReference type="InterPro" id="IPR006630">
    <property type="entry name" value="La_HTH"/>
</dbReference>
<feature type="compositionally biased region" description="Basic and acidic residues" evidence="3">
    <location>
        <begin position="789"/>
        <end position="799"/>
    </location>
</feature>
<keyword evidence="1 2" id="KW-0694">RNA-binding</keyword>
<reference evidence="5 6" key="1">
    <citation type="journal article" date="2017" name="G3 (Bethesda)">
        <title>First Draft Genome Sequence of the Pathogenic Fungus Lomentospora prolificans (Formerly Scedosporium prolificans).</title>
        <authorList>
            <person name="Luo R."/>
            <person name="Zimin A."/>
            <person name="Workman R."/>
            <person name="Fan Y."/>
            <person name="Pertea G."/>
            <person name="Grossman N."/>
            <person name="Wear M.P."/>
            <person name="Jia B."/>
            <person name="Miller H."/>
            <person name="Casadevall A."/>
            <person name="Timp W."/>
            <person name="Zhang S.X."/>
            <person name="Salzberg S.L."/>
        </authorList>
    </citation>
    <scope>NUCLEOTIDE SEQUENCE [LARGE SCALE GENOMIC DNA]</scope>
    <source>
        <strain evidence="5 6">JHH-5317</strain>
    </source>
</reference>
<dbReference type="FunCoup" id="A0A2N3N678">
    <property type="interactions" value="549"/>
</dbReference>
<feature type="compositionally biased region" description="Polar residues" evidence="3">
    <location>
        <begin position="213"/>
        <end position="256"/>
    </location>
</feature>
<feature type="compositionally biased region" description="Gly residues" evidence="3">
    <location>
        <begin position="525"/>
        <end position="535"/>
    </location>
</feature>
<feature type="compositionally biased region" description="Polar residues" evidence="3">
    <location>
        <begin position="417"/>
        <end position="430"/>
    </location>
</feature>
<name>A0A2N3N678_9PEZI</name>
<dbReference type="AlphaFoldDB" id="A0A2N3N678"/>
<feature type="region of interest" description="Disordered" evidence="3">
    <location>
        <begin position="724"/>
        <end position="815"/>
    </location>
</feature>
<dbReference type="Pfam" id="PF05383">
    <property type="entry name" value="La"/>
    <property type="match status" value="1"/>
</dbReference>
<organism evidence="5 6">
    <name type="scientific">Lomentospora prolificans</name>
    <dbReference type="NCBI Taxonomy" id="41688"/>
    <lineage>
        <taxon>Eukaryota</taxon>
        <taxon>Fungi</taxon>
        <taxon>Dikarya</taxon>
        <taxon>Ascomycota</taxon>
        <taxon>Pezizomycotina</taxon>
        <taxon>Sordariomycetes</taxon>
        <taxon>Hypocreomycetidae</taxon>
        <taxon>Microascales</taxon>
        <taxon>Microascaceae</taxon>
        <taxon>Lomentospora</taxon>
    </lineage>
</organism>
<feature type="compositionally biased region" description="Basic and acidic residues" evidence="3">
    <location>
        <begin position="298"/>
        <end position="320"/>
    </location>
</feature>
<dbReference type="Proteomes" id="UP000233524">
    <property type="component" value="Unassembled WGS sequence"/>
</dbReference>
<gene>
    <name evidence="5" type="ORF">jhhlp_006490</name>
</gene>
<feature type="compositionally biased region" description="Polar residues" evidence="3">
    <location>
        <begin position="508"/>
        <end position="520"/>
    </location>
</feature>
<protein>
    <recommendedName>
        <fullName evidence="4">HTH La-type RNA-binding domain-containing protein</fullName>
    </recommendedName>
</protein>
<dbReference type="OrthoDB" id="340227at2759"/>
<dbReference type="VEuPathDB" id="FungiDB:jhhlp_006490"/>
<dbReference type="InParanoid" id="A0A2N3N678"/>
<dbReference type="SUPFAM" id="SSF46785">
    <property type="entry name" value="Winged helix' DNA-binding domain"/>
    <property type="match status" value="1"/>
</dbReference>
<comment type="caution">
    <text evidence="5">The sequence shown here is derived from an EMBL/GenBank/DDBJ whole genome shotgun (WGS) entry which is preliminary data.</text>
</comment>
<feature type="domain" description="HTH La-type RNA-binding" evidence="4">
    <location>
        <begin position="575"/>
        <end position="668"/>
    </location>
</feature>